<comment type="caution">
    <text evidence="2">The sequence shown here is derived from an EMBL/GenBank/DDBJ whole genome shotgun (WGS) entry which is preliminary data.</text>
</comment>
<proteinExistence type="predicted"/>
<accession>A0ABR4GA96</accession>
<feature type="compositionally biased region" description="Gly residues" evidence="1">
    <location>
        <begin position="170"/>
        <end position="179"/>
    </location>
</feature>
<gene>
    <name evidence="2" type="ORF">BJX66DRAFT_301804</name>
</gene>
<feature type="region of interest" description="Disordered" evidence="1">
    <location>
        <begin position="84"/>
        <end position="179"/>
    </location>
</feature>
<name>A0ABR4GA96_9EURO</name>
<dbReference type="EMBL" id="JBFTWV010000034">
    <property type="protein sequence ID" value="KAL2795510.1"/>
    <property type="molecule type" value="Genomic_DNA"/>
</dbReference>
<reference evidence="2 3" key="1">
    <citation type="submission" date="2024-07" db="EMBL/GenBank/DDBJ databases">
        <title>Section-level genome sequencing and comparative genomics of Aspergillus sections Usti and Cavernicolus.</title>
        <authorList>
            <consortium name="Lawrence Berkeley National Laboratory"/>
            <person name="Nybo J.L."/>
            <person name="Vesth T.C."/>
            <person name="Theobald S."/>
            <person name="Frisvad J.C."/>
            <person name="Larsen T.O."/>
            <person name="Kjaerboelling I."/>
            <person name="Rothschild-Mancinelli K."/>
            <person name="Lyhne E.K."/>
            <person name="Kogle M.E."/>
            <person name="Barry K."/>
            <person name="Clum A."/>
            <person name="Na H."/>
            <person name="Ledsgaard L."/>
            <person name="Lin J."/>
            <person name="Lipzen A."/>
            <person name="Kuo A."/>
            <person name="Riley R."/>
            <person name="Mondo S."/>
            <person name="Labutti K."/>
            <person name="Haridas S."/>
            <person name="Pangalinan J."/>
            <person name="Salamov A.A."/>
            <person name="Simmons B.A."/>
            <person name="Magnuson J.K."/>
            <person name="Chen J."/>
            <person name="Drula E."/>
            <person name="Henrissat B."/>
            <person name="Wiebenga A."/>
            <person name="Lubbers R.J."/>
            <person name="Gomes A.C."/>
            <person name="Makela M.R."/>
            <person name="Stajich J."/>
            <person name="Grigoriev I.V."/>
            <person name="Mortensen U.H."/>
            <person name="De Vries R.P."/>
            <person name="Baker S.E."/>
            <person name="Andersen M.R."/>
        </authorList>
    </citation>
    <scope>NUCLEOTIDE SEQUENCE [LARGE SCALE GENOMIC DNA]</scope>
    <source>
        <strain evidence="2 3">CBS 209.92</strain>
    </source>
</reference>
<evidence type="ECO:0000256" key="1">
    <source>
        <dbReference type="SAM" id="MobiDB-lite"/>
    </source>
</evidence>
<protein>
    <submittedName>
        <fullName evidence="2">Uncharacterized protein</fullName>
    </submittedName>
</protein>
<evidence type="ECO:0000313" key="2">
    <source>
        <dbReference type="EMBL" id="KAL2795510.1"/>
    </source>
</evidence>
<evidence type="ECO:0000313" key="3">
    <source>
        <dbReference type="Proteomes" id="UP001610563"/>
    </source>
</evidence>
<organism evidence="2 3">
    <name type="scientific">Aspergillus keveii</name>
    <dbReference type="NCBI Taxonomy" id="714993"/>
    <lineage>
        <taxon>Eukaryota</taxon>
        <taxon>Fungi</taxon>
        <taxon>Dikarya</taxon>
        <taxon>Ascomycota</taxon>
        <taxon>Pezizomycotina</taxon>
        <taxon>Eurotiomycetes</taxon>
        <taxon>Eurotiomycetidae</taxon>
        <taxon>Eurotiales</taxon>
        <taxon>Aspergillaceae</taxon>
        <taxon>Aspergillus</taxon>
        <taxon>Aspergillus subgen. Nidulantes</taxon>
    </lineage>
</organism>
<keyword evidence="3" id="KW-1185">Reference proteome</keyword>
<feature type="compositionally biased region" description="Basic residues" evidence="1">
    <location>
        <begin position="115"/>
        <end position="127"/>
    </location>
</feature>
<dbReference type="Proteomes" id="UP001610563">
    <property type="component" value="Unassembled WGS sequence"/>
</dbReference>
<sequence length="179" mass="18984">MPGSDVHEPARATNTSVSLKNAVIGGGLALLASGHFAQAVPITYSDGGPDNNVNVRNADPIAEAAPLVANSAIPEGAYREIHEDVQGEPEYLAEHMNEDSDVPAHPARSPQVRGGRGRGRGRSRGPTRRSFWSRSYHQDMAGAEEDERLRRSPQSGRGCDRGRGGRGRGVRGGPGRGCL</sequence>